<dbReference type="GO" id="GO:0010041">
    <property type="term" value="P:response to iron(III) ion"/>
    <property type="evidence" value="ECO:0007669"/>
    <property type="project" value="TreeGrafter"/>
</dbReference>
<dbReference type="STRING" id="1797758.A2858_03575"/>
<comment type="caution">
    <text evidence="10">The sequence shown here is derived from an EMBL/GenBank/DDBJ whole genome shotgun (WGS) entry which is preliminary data.</text>
</comment>
<evidence type="ECO:0000313" key="10">
    <source>
        <dbReference type="EMBL" id="OGE17798.1"/>
    </source>
</evidence>
<keyword evidence="2" id="KW-1003">Cell membrane</keyword>
<evidence type="ECO:0000313" key="11">
    <source>
        <dbReference type="Proteomes" id="UP000178457"/>
    </source>
</evidence>
<feature type="transmembrane region" description="Helical" evidence="8">
    <location>
        <begin position="120"/>
        <end position="138"/>
    </location>
</feature>
<feature type="transmembrane region" description="Helical" evidence="8">
    <location>
        <begin position="144"/>
        <end position="161"/>
    </location>
</feature>
<evidence type="ECO:0000256" key="1">
    <source>
        <dbReference type="ARBA" id="ARBA00004651"/>
    </source>
</evidence>
<evidence type="ECO:0000256" key="5">
    <source>
        <dbReference type="ARBA" id="ARBA00022692"/>
    </source>
</evidence>
<feature type="transmembrane region" description="Helical" evidence="8">
    <location>
        <begin position="191"/>
        <end position="208"/>
    </location>
</feature>
<evidence type="ECO:0000256" key="4">
    <source>
        <dbReference type="ARBA" id="ARBA00022679"/>
    </source>
</evidence>
<keyword evidence="7 8" id="KW-0472">Membrane</keyword>
<gene>
    <name evidence="10" type="ORF">A2858_03575</name>
</gene>
<feature type="domain" description="Glycosyltransferase RgtA/B/C/D-like" evidence="9">
    <location>
        <begin position="74"/>
        <end position="225"/>
    </location>
</feature>
<evidence type="ECO:0000256" key="8">
    <source>
        <dbReference type="SAM" id="Phobius"/>
    </source>
</evidence>
<keyword evidence="3" id="KW-0328">Glycosyltransferase</keyword>
<sequence>MLQNKFNLSKILLILILIIALFLRVYKLDQIPPAISWDEAAVGYNAYTIANWGRDEWGNFLPLVFKSFEDYKHPVHIYITAIFVKILGLNEFSTRLPAAIFGTLNVLLIYLLGKRFFKSELLGIITAFMLAFSPYALQFSRFNHELQFVLFFFMLGLYLFFKGLEKKNFYLTLSFLSFGICLITYHSAKIIVPLIFTLLIILYFKELIKIKFYFYLGLFILLLFVGIIAFNPALLGAARIKQTGFGEKDFKQTQIYQTTKNENLARLEIIYNQYLLHFQPKYLFESGDQNGRHSSQVVGEFYKIDLIFLVIGFLALLYKRSKTSLIILTWALLALIPSAVAKEAPHAARAGFMLGSFNLIAAYGLYYLINFVKVNYIKVGILIFVLGVNLVLFNTYFTYYLTKYSVDKYSDWQYGMKQIVGYVGEHPEYFQVYMTDQRSQPYIFFLYYLKTPLPEFLESVQYNDADSRSYNLVSFFDRYYFGVGDPIEYIPTKYIMQILEPSKYSGLRYKDAFEVLSFIKYPDGNEGYYIVTAKE</sequence>
<dbReference type="Proteomes" id="UP000178457">
    <property type="component" value="Unassembled WGS sequence"/>
</dbReference>
<keyword evidence="5 8" id="KW-0812">Transmembrane</keyword>
<dbReference type="InterPro" id="IPR038731">
    <property type="entry name" value="RgtA/B/C-like"/>
</dbReference>
<dbReference type="EMBL" id="MFCL01000001">
    <property type="protein sequence ID" value="OGE17798.1"/>
    <property type="molecule type" value="Genomic_DNA"/>
</dbReference>
<feature type="transmembrane region" description="Helical" evidence="8">
    <location>
        <begin position="347"/>
        <end position="369"/>
    </location>
</feature>
<evidence type="ECO:0000259" key="9">
    <source>
        <dbReference type="Pfam" id="PF13231"/>
    </source>
</evidence>
<feature type="transmembrane region" description="Helical" evidence="8">
    <location>
        <begin position="325"/>
        <end position="341"/>
    </location>
</feature>
<dbReference type="GO" id="GO:0009103">
    <property type="term" value="P:lipopolysaccharide biosynthetic process"/>
    <property type="evidence" value="ECO:0007669"/>
    <property type="project" value="UniProtKB-ARBA"/>
</dbReference>
<proteinExistence type="predicted"/>
<evidence type="ECO:0000256" key="7">
    <source>
        <dbReference type="ARBA" id="ARBA00023136"/>
    </source>
</evidence>
<feature type="transmembrane region" description="Helical" evidence="8">
    <location>
        <begin position="215"/>
        <end position="235"/>
    </location>
</feature>
<reference evidence="10 11" key="1">
    <citation type="journal article" date="2016" name="Nat. Commun.">
        <title>Thousands of microbial genomes shed light on interconnected biogeochemical processes in an aquifer system.</title>
        <authorList>
            <person name="Anantharaman K."/>
            <person name="Brown C.T."/>
            <person name="Hug L.A."/>
            <person name="Sharon I."/>
            <person name="Castelle C.J."/>
            <person name="Probst A.J."/>
            <person name="Thomas B.C."/>
            <person name="Singh A."/>
            <person name="Wilkins M.J."/>
            <person name="Karaoz U."/>
            <person name="Brodie E.L."/>
            <person name="Williams K.H."/>
            <person name="Hubbard S.S."/>
            <person name="Banfield J.F."/>
        </authorList>
    </citation>
    <scope>NUCLEOTIDE SEQUENCE [LARGE SCALE GENOMIC DNA]</scope>
</reference>
<dbReference type="PANTHER" id="PTHR33908">
    <property type="entry name" value="MANNOSYLTRANSFERASE YKCB-RELATED"/>
    <property type="match status" value="1"/>
</dbReference>
<protein>
    <recommendedName>
        <fullName evidence="9">Glycosyltransferase RgtA/B/C/D-like domain-containing protein</fullName>
    </recommendedName>
</protein>
<dbReference type="AlphaFoldDB" id="A0A1F5IN75"/>
<comment type="subcellular location">
    <subcellularLocation>
        <location evidence="1">Cell membrane</location>
        <topology evidence="1">Multi-pass membrane protein</topology>
    </subcellularLocation>
</comment>
<accession>A0A1F5IN75</accession>
<dbReference type="Pfam" id="PF13231">
    <property type="entry name" value="PMT_2"/>
    <property type="match status" value="1"/>
</dbReference>
<name>A0A1F5IN75_9BACT</name>
<evidence type="ECO:0000256" key="2">
    <source>
        <dbReference type="ARBA" id="ARBA00022475"/>
    </source>
</evidence>
<dbReference type="PANTHER" id="PTHR33908:SF3">
    <property type="entry name" value="UNDECAPRENYL PHOSPHATE-ALPHA-4-AMINO-4-DEOXY-L-ARABINOSE ARABINOSYL TRANSFERASE"/>
    <property type="match status" value="1"/>
</dbReference>
<feature type="transmembrane region" description="Helical" evidence="8">
    <location>
        <begin position="96"/>
        <end position="113"/>
    </location>
</feature>
<dbReference type="GO" id="GO:0016763">
    <property type="term" value="F:pentosyltransferase activity"/>
    <property type="evidence" value="ECO:0007669"/>
    <property type="project" value="TreeGrafter"/>
</dbReference>
<feature type="transmembrane region" description="Helical" evidence="8">
    <location>
        <begin position="381"/>
        <end position="401"/>
    </location>
</feature>
<evidence type="ECO:0000256" key="3">
    <source>
        <dbReference type="ARBA" id="ARBA00022676"/>
    </source>
</evidence>
<keyword evidence="4" id="KW-0808">Transferase</keyword>
<keyword evidence="6 8" id="KW-1133">Transmembrane helix</keyword>
<dbReference type="GO" id="GO:0005886">
    <property type="term" value="C:plasma membrane"/>
    <property type="evidence" value="ECO:0007669"/>
    <property type="project" value="UniProtKB-SubCell"/>
</dbReference>
<dbReference type="InterPro" id="IPR050297">
    <property type="entry name" value="LipidA_mod_glycosyltrf_83"/>
</dbReference>
<evidence type="ECO:0000256" key="6">
    <source>
        <dbReference type="ARBA" id="ARBA00022989"/>
    </source>
</evidence>
<feature type="transmembrane region" description="Helical" evidence="8">
    <location>
        <begin position="168"/>
        <end position="185"/>
    </location>
</feature>
<organism evidence="10 11">
    <name type="scientific">Candidatus Daviesbacteria bacterium RIFCSPHIGHO2_01_FULL_36_37</name>
    <dbReference type="NCBI Taxonomy" id="1797758"/>
    <lineage>
        <taxon>Bacteria</taxon>
        <taxon>Candidatus Daviesiibacteriota</taxon>
    </lineage>
</organism>
<feature type="transmembrane region" description="Helical" evidence="8">
    <location>
        <begin position="301"/>
        <end position="318"/>
    </location>
</feature>